<dbReference type="AlphaFoldDB" id="A0A174RVF4"/>
<dbReference type="InterPro" id="IPR017853">
    <property type="entry name" value="GH"/>
</dbReference>
<dbReference type="UniPathway" id="UPA00542">
    <property type="reaction ID" value="UER00605"/>
</dbReference>
<organism evidence="7 8">
    <name type="scientific">Clostridium baratii</name>
    <dbReference type="NCBI Taxonomy" id="1561"/>
    <lineage>
        <taxon>Bacteria</taxon>
        <taxon>Bacillati</taxon>
        <taxon>Bacillota</taxon>
        <taxon>Clostridia</taxon>
        <taxon>Eubacteriales</taxon>
        <taxon>Clostridiaceae</taxon>
        <taxon>Clostridium</taxon>
    </lineage>
</organism>
<sequence>MYKFDNDFIFGGATAAYQAEGAAREDGRGPCIWDEYLNRPESNFNGDIASDFYHKYSEDLKLSNEFGVNGIRISISWSRIIPNGIEGINEKGIEFYKNLINECIENGVEPFVTLHHFDSPLDLFKNGDWLDRKNIDHFVNFAKVCFENFGDKVTKWITFNEAWAVAQNGYIAGNFPPSIKYDIEKAVQSMHNMMVAHAKVVELYKSMNLKGEIGIVHTLEGKYPITNSEEDKLAAKLDYTISNGFMLDACFKGKYDKETLEIINDILSKNNGELKIYEGDEEVIKLAAQKIDFLGMNYYSSHFLKAYNGESRIHHNGTGEKGTSIFALKGIGERVNNPEVETTDWDWPIYPEGLYDMLIKIKKEYPNYKKIYITENGMGYKDDFVDGKIEDSPRIDYIKRHLEAILKAKNEGVEIKGYFVWSLMDVLSWSNGYNKRYGLFYVDFENQKRYPKKSAYWFKKISESKILCDDKEIDY</sequence>
<dbReference type="GO" id="GO:0005829">
    <property type="term" value="C:cytosol"/>
    <property type="evidence" value="ECO:0007669"/>
    <property type="project" value="TreeGrafter"/>
</dbReference>
<evidence type="ECO:0000313" key="8">
    <source>
        <dbReference type="Proteomes" id="UP000095563"/>
    </source>
</evidence>
<dbReference type="GO" id="GO:0033920">
    <property type="term" value="F:6-phospho-beta-galactosidase activity"/>
    <property type="evidence" value="ECO:0007669"/>
    <property type="project" value="UniProtKB-EC"/>
</dbReference>
<evidence type="ECO:0000256" key="1">
    <source>
        <dbReference type="ARBA" id="ARBA00010838"/>
    </source>
</evidence>
<dbReference type="EMBL" id="CZBO01000001">
    <property type="protein sequence ID" value="CUP89613.1"/>
    <property type="molecule type" value="Genomic_DNA"/>
</dbReference>
<evidence type="ECO:0000256" key="4">
    <source>
        <dbReference type="PROSITE-ProRule" id="PRU10055"/>
    </source>
</evidence>
<dbReference type="RefSeq" id="WP_055207158.1">
    <property type="nucleotide sequence ID" value="NZ_CZBO01000001.1"/>
</dbReference>
<dbReference type="InterPro" id="IPR005928">
    <property type="entry name" value="6P-beta-galactosidase"/>
</dbReference>
<dbReference type="InterPro" id="IPR001360">
    <property type="entry name" value="Glyco_hydro_1"/>
</dbReference>
<dbReference type="NCBIfam" id="NF010036">
    <property type="entry name" value="PRK13511.1"/>
    <property type="match status" value="1"/>
</dbReference>
<dbReference type="Proteomes" id="UP000095563">
    <property type="component" value="Unassembled WGS sequence"/>
</dbReference>
<dbReference type="GO" id="GO:0008422">
    <property type="term" value="F:beta-glucosidase activity"/>
    <property type="evidence" value="ECO:0007669"/>
    <property type="project" value="TreeGrafter"/>
</dbReference>
<dbReference type="SUPFAM" id="SSF51445">
    <property type="entry name" value="(Trans)glycosidases"/>
    <property type="match status" value="1"/>
</dbReference>
<evidence type="ECO:0000256" key="2">
    <source>
        <dbReference type="ARBA" id="ARBA00022801"/>
    </source>
</evidence>
<dbReference type="PANTHER" id="PTHR10353">
    <property type="entry name" value="GLYCOSYL HYDROLASE"/>
    <property type="match status" value="1"/>
</dbReference>
<dbReference type="PRINTS" id="PR00131">
    <property type="entry name" value="GLHYDRLASE1"/>
</dbReference>
<dbReference type="PANTHER" id="PTHR10353:SF36">
    <property type="entry name" value="LP05116P"/>
    <property type="match status" value="1"/>
</dbReference>
<dbReference type="Pfam" id="PF00232">
    <property type="entry name" value="Glyco_hydro_1"/>
    <property type="match status" value="1"/>
</dbReference>
<keyword evidence="3 5" id="KW-0326">Glycosidase</keyword>
<feature type="active site" description="Nucleophile" evidence="4">
    <location>
        <position position="375"/>
    </location>
</feature>
<evidence type="ECO:0000313" key="7">
    <source>
        <dbReference type="EMBL" id="CUP89613.1"/>
    </source>
</evidence>
<comment type="catalytic activity">
    <reaction evidence="6">
        <text>a 6-phospho-beta-D-galactoside + H2O = D-galactose 6-phosphate + an alcohol</text>
        <dbReference type="Rhea" id="RHEA:24568"/>
        <dbReference type="ChEBI" id="CHEBI:15377"/>
        <dbReference type="ChEBI" id="CHEBI:30879"/>
        <dbReference type="ChEBI" id="CHEBI:58534"/>
        <dbReference type="ChEBI" id="CHEBI:91004"/>
        <dbReference type="EC" id="3.2.1.85"/>
    </reaction>
</comment>
<comment type="similarity">
    <text evidence="1">Belongs to the glycosyl hydrolase 1 family.</text>
</comment>
<evidence type="ECO:0000256" key="3">
    <source>
        <dbReference type="ARBA" id="ARBA00023295"/>
    </source>
</evidence>
<name>A0A174RVF4_9CLOT</name>
<protein>
    <recommendedName>
        <fullName evidence="6">6-phospho-beta-galactosidase</fullName>
        <ecNumber evidence="6">3.2.1.85</ecNumber>
    </recommendedName>
</protein>
<evidence type="ECO:0000256" key="5">
    <source>
        <dbReference type="RuleBase" id="RU004468"/>
    </source>
</evidence>
<comment type="pathway">
    <text evidence="6">Carbohydrate metabolism; lactose degradation; D-galactose 6-phosphate and beta-D-glucose from lactose 6-phosphate: step 1/1.</text>
</comment>
<dbReference type="PROSITE" id="PS00572">
    <property type="entry name" value="GLYCOSYL_HYDROL_F1_1"/>
    <property type="match status" value="1"/>
</dbReference>
<dbReference type="EC" id="3.2.1.85" evidence="6"/>
<dbReference type="FunFam" id="3.20.20.80:FF:000004">
    <property type="entry name" value="Beta-glucosidase 6-phospho-beta-glucosidase"/>
    <property type="match status" value="1"/>
</dbReference>
<dbReference type="InterPro" id="IPR033132">
    <property type="entry name" value="GH_1_N_CS"/>
</dbReference>
<dbReference type="PROSITE" id="PS00653">
    <property type="entry name" value="GLYCOSYL_HYDROL_F1_2"/>
    <property type="match status" value="1"/>
</dbReference>
<dbReference type="InterPro" id="IPR018120">
    <property type="entry name" value="Glyco_hydro_1_AS"/>
</dbReference>
<dbReference type="Gene3D" id="3.20.20.80">
    <property type="entry name" value="Glycosidases"/>
    <property type="match status" value="1"/>
</dbReference>
<dbReference type="NCBIfam" id="TIGR01233">
    <property type="entry name" value="lacG"/>
    <property type="match status" value="1"/>
</dbReference>
<evidence type="ECO:0000256" key="6">
    <source>
        <dbReference type="RuleBase" id="RU004469"/>
    </source>
</evidence>
<reference evidence="7 8" key="1">
    <citation type="submission" date="2015-09" db="EMBL/GenBank/DDBJ databases">
        <authorList>
            <consortium name="Pathogen Informatics"/>
        </authorList>
    </citation>
    <scope>NUCLEOTIDE SEQUENCE [LARGE SCALE GENOMIC DNA]</scope>
    <source>
        <strain evidence="7 8">2789STDY5834956</strain>
    </source>
</reference>
<gene>
    <name evidence="7" type="primary">lacG</name>
    <name evidence="7" type="ORF">ERS852568_01206</name>
</gene>
<keyword evidence="2 5" id="KW-0378">Hydrolase</keyword>
<dbReference type="GO" id="GO:0019512">
    <property type="term" value="P:lactose catabolic process via tagatose-6-phosphate"/>
    <property type="evidence" value="ECO:0007669"/>
    <property type="project" value="InterPro"/>
</dbReference>
<accession>A0A174RVF4</accession>
<proteinExistence type="inferred from homology"/>